<dbReference type="InterPro" id="IPR016454">
    <property type="entry name" value="Cysteine_dSase"/>
</dbReference>
<dbReference type="InterPro" id="IPR015422">
    <property type="entry name" value="PyrdxlP-dep_Trfase_small"/>
</dbReference>
<dbReference type="AlphaFoldDB" id="A0A8T5GFB8"/>
<dbReference type="InterPro" id="IPR000192">
    <property type="entry name" value="Aminotrans_V_dom"/>
</dbReference>
<dbReference type="SUPFAM" id="SSF53383">
    <property type="entry name" value="PLP-dependent transferases"/>
    <property type="match status" value="1"/>
</dbReference>
<keyword evidence="3" id="KW-0808">Transferase</keyword>
<dbReference type="InterPro" id="IPR015421">
    <property type="entry name" value="PyrdxlP-dep_Trfase_major"/>
</dbReference>
<evidence type="ECO:0000256" key="7">
    <source>
        <dbReference type="ARBA" id="ARBA00023014"/>
    </source>
</evidence>
<evidence type="ECO:0000256" key="5">
    <source>
        <dbReference type="ARBA" id="ARBA00022898"/>
    </source>
</evidence>
<evidence type="ECO:0000313" key="10">
    <source>
        <dbReference type="Proteomes" id="UP000722459"/>
    </source>
</evidence>
<comment type="caution">
    <text evidence="9">The sequence shown here is derived from an EMBL/GenBank/DDBJ whole genome shotgun (WGS) entry which is preliminary data.</text>
</comment>
<dbReference type="Proteomes" id="UP000722459">
    <property type="component" value="Unassembled WGS sequence"/>
</dbReference>
<dbReference type="GO" id="GO:0016740">
    <property type="term" value="F:transferase activity"/>
    <property type="evidence" value="ECO:0007669"/>
    <property type="project" value="UniProtKB-KW"/>
</dbReference>
<name>A0A8T5GFB8_9ARCH</name>
<evidence type="ECO:0000256" key="1">
    <source>
        <dbReference type="ARBA" id="ARBA00001933"/>
    </source>
</evidence>
<keyword evidence="5" id="KW-0663">Pyridoxal phosphate</keyword>
<dbReference type="Pfam" id="PF00266">
    <property type="entry name" value="Aminotran_5"/>
    <property type="match status" value="1"/>
</dbReference>
<organism evidence="9 10">
    <name type="scientific">Candidatus Iainarchaeum sp</name>
    <dbReference type="NCBI Taxonomy" id="3101447"/>
    <lineage>
        <taxon>Archaea</taxon>
        <taxon>Candidatus Iainarchaeota</taxon>
        <taxon>Candidatus Iainarchaeia</taxon>
        <taxon>Candidatus Iainarchaeales</taxon>
        <taxon>Candidatus Iainarchaeaceae</taxon>
        <taxon>Candidatus Iainarchaeum</taxon>
    </lineage>
</organism>
<evidence type="ECO:0000256" key="6">
    <source>
        <dbReference type="ARBA" id="ARBA00023004"/>
    </source>
</evidence>
<evidence type="ECO:0000256" key="2">
    <source>
        <dbReference type="ARBA" id="ARBA00006490"/>
    </source>
</evidence>
<keyword evidence="7" id="KW-0411">Iron-sulfur</keyword>
<evidence type="ECO:0000313" key="9">
    <source>
        <dbReference type="EMBL" id="MBT4870824.1"/>
    </source>
</evidence>
<evidence type="ECO:0000256" key="4">
    <source>
        <dbReference type="ARBA" id="ARBA00022723"/>
    </source>
</evidence>
<proteinExistence type="inferred from homology"/>
<dbReference type="GO" id="GO:0051536">
    <property type="term" value="F:iron-sulfur cluster binding"/>
    <property type="evidence" value="ECO:0007669"/>
    <property type="project" value="UniProtKB-KW"/>
</dbReference>
<sequence length="414" mass="46090">MTKTKNIQNTAKELYMDYSATTPTRQAVLDEALPFFVEKYGNPSSFHSTGLVAKRTLQDARERVAKILNCDEKEIVFTGSGTESINLALKGIAFKNMIKNKGLGKGTFITGKIEHPAVLETLEWLEKFGFNIIEIDVDMNGIINLKQLQNDIKKNQEEGLPVLLVSIMYANNEIGTIQPLKEISEICHKYGVPLHSDGCQGAEYLPLDVTKLGVDMLTLNGSKIYGFKGTGLLYKNKNVIIESLIHGGGHENNLRAGTENIAGIVAMAKALEIAEKEKKKETIRLKKLRNYMVKKIKKEIPKVIYNGSATKRLPNNVNFSFEGIEGESILLRLNEAGIRVSTGSACASQSLDPSHVLLAIGLPHGLAHGSIRFTFGKDTTKQKIDYTIRELKSSIKFLRTISPEWNKQKSWRKR</sequence>
<evidence type="ECO:0000256" key="3">
    <source>
        <dbReference type="ARBA" id="ARBA00022679"/>
    </source>
</evidence>
<gene>
    <name evidence="9" type="ORF">HON47_04575</name>
</gene>
<dbReference type="Gene3D" id="3.40.640.10">
    <property type="entry name" value="Type I PLP-dependent aspartate aminotransferase-like (Major domain)"/>
    <property type="match status" value="1"/>
</dbReference>
<comment type="similarity">
    <text evidence="2">Belongs to the class-V pyridoxal-phosphate-dependent aminotransferase family. NifS/IscS subfamily.</text>
</comment>
<reference evidence="9" key="1">
    <citation type="journal article" date="2021" name="ISME J.">
        <title>Mercury methylation by metabolically versatile and cosmopolitan marine bacteria.</title>
        <authorList>
            <person name="Lin H."/>
            <person name="Ascher D.B."/>
            <person name="Myung Y."/>
            <person name="Lamborg C.H."/>
            <person name="Hallam S.J."/>
            <person name="Gionfriddo C.M."/>
            <person name="Holt K.E."/>
            <person name="Moreau J.W."/>
        </authorList>
    </citation>
    <scope>NUCLEOTIDE SEQUENCE</scope>
    <source>
        <strain evidence="9">SI075_bin30</strain>
    </source>
</reference>
<evidence type="ECO:0000259" key="8">
    <source>
        <dbReference type="Pfam" id="PF00266"/>
    </source>
</evidence>
<dbReference type="InterPro" id="IPR015424">
    <property type="entry name" value="PyrdxlP-dep_Trfase"/>
</dbReference>
<protein>
    <submittedName>
        <fullName evidence="9">Cysteine desulfurase</fullName>
    </submittedName>
</protein>
<dbReference type="PIRSF" id="PIRSF005572">
    <property type="entry name" value="NifS"/>
    <property type="match status" value="1"/>
</dbReference>
<comment type="cofactor">
    <cofactor evidence="1">
        <name>pyridoxal 5'-phosphate</name>
        <dbReference type="ChEBI" id="CHEBI:597326"/>
    </cofactor>
</comment>
<keyword evidence="4" id="KW-0479">Metal-binding</keyword>
<dbReference type="GO" id="GO:0046872">
    <property type="term" value="F:metal ion binding"/>
    <property type="evidence" value="ECO:0007669"/>
    <property type="project" value="UniProtKB-KW"/>
</dbReference>
<accession>A0A8T5GFB8</accession>
<feature type="domain" description="Aminotransferase class V" evidence="8">
    <location>
        <begin position="15"/>
        <end position="386"/>
    </location>
</feature>
<keyword evidence="6" id="KW-0408">Iron</keyword>
<dbReference type="EMBL" id="JABJNZ010000059">
    <property type="protein sequence ID" value="MBT4870824.1"/>
    <property type="molecule type" value="Genomic_DNA"/>
</dbReference>
<dbReference type="Gene3D" id="3.90.1150.10">
    <property type="entry name" value="Aspartate Aminotransferase, domain 1"/>
    <property type="match status" value="1"/>
</dbReference>
<dbReference type="PANTHER" id="PTHR11601:SF34">
    <property type="entry name" value="CYSTEINE DESULFURASE"/>
    <property type="match status" value="1"/>
</dbReference>
<dbReference type="PANTHER" id="PTHR11601">
    <property type="entry name" value="CYSTEINE DESULFURYLASE FAMILY MEMBER"/>
    <property type="match status" value="1"/>
</dbReference>